<dbReference type="EMBL" id="JACEFO010002316">
    <property type="protein sequence ID" value="KAF8666071.1"/>
    <property type="molecule type" value="Genomic_DNA"/>
</dbReference>
<evidence type="ECO:0000259" key="5">
    <source>
        <dbReference type="Pfam" id="PF23598"/>
    </source>
</evidence>
<dbReference type="InterPro" id="IPR044974">
    <property type="entry name" value="Disease_R_plants"/>
</dbReference>
<evidence type="ECO:0000259" key="4">
    <source>
        <dbReference type="Pfam" id="PF23559"/>
    </source>
</evidence>
<dbReference type="PRINTS" id="PR00364">
    <property type="entry name" value="DISEASERSIST"/>
</dbReference>
<keyword evidence="7" id="KW-1185">Reference proteome</keyword>
<organism evidence="6 7">
    <name type="scientific">Digitaria exilis</name>
    <dbReference type="NCBI Taxonomy" id="1010633"/>
    <lineage>
        <taxon>Eukaryota</taxon>
        <taxon>Viridiplantae</taxon>
        <taxon>Streptophyta</taxon>
        <taxon>Embryophyta</taxon>
        <taxon>Tracheophyta</taxon>
        <taxon>Spermatophyta</taxon>
        <taxon>Magnoliopsida</taxon>
        <taxon>Liliopsida</taxon>
        <taxon>Poales</taxon>
        <taxon>Poaceae</taxon>
        <taxon>PACMAD clade</taxon>
        <taxon>Panicoideae</taxon>
        <taxon>Panicodae</taxon>
        <taxon>Paniceae</taxon>
        <taxon>Anthephorinae</taxon>
        <taxon>Digitaria</taxon>
    </lineage>
</organism>
<keyword evidence="1" id="KW-0677">Repeat</keyword>
<evidence type="ECO:0000256" key="2">
    <source>
        <dbReference type="ARBA" id="ARBA00022821"/>
    </source>
</evidence>
<dbReference type="Gene3D" id="3.40.50.300">
    <property type="entry name" value="P-loop containing nucleotide triphosphate hydrolases"/>
    <property type="match status" value="1"/>
</dbReference>
<evidence type="ECO:0000256" key="1">
    <source>
        <dbReference type="ARBA" id="ARBA00022737"/>
    </source>
</evidence>
<accession>A0A835ALM9</accession>
<reference evidence="6" key="1">
    <citation type="submission" date="2020-07" db="EMBL/GenBank/DDBJ databases">
        <title>Genome sequence and genetic diversity analysis of an under-domesticated orphan crop, white fonio (Digitaria exilis).</title>
        <authorList>
            <person name="Bennetzen J.L."/>
            <person name="Chen S."/>
            <person name="Ma X."/>
            <person name="Wang X."/>
            <person name="Yssel A.E.J."/>
            <person name="Chaluvadi S.R."/>
            <person name="Johnson M."/>
            <person name="Gangashetty P."/>
            <person name="Hamidou F."/>
            <person name="Sanogo M.D."/>
            <person name="Zwaenepoel A."/>
            <person name="Wallace J."/>
            <person name="Van De Peer Y."/>
            <person name="Van Deynze A."/>
        </authorList>
    </citation>
    <scope>NUCLEOTIDE SEQUENCE</scope>
    <source>
        <tissue evidence="6">Leaves</tissue>
    </source>
</reference>
<dbReference type="AlphaFoldDB" id="A0A835ALM9"/>
<dbReference type="GO" id="GO:0098542">
    <property type="term" value="P:defense response to other organism"/>
    <property type="evidence" value="ECO:0007669"/>
    <property type="project" value="TreeGrafter"/>
</dbReference>
<proteinExistence type="predicted"/>
<dbReference type="InterPro" id="IPR058922">
    <property type="entry name" value="WHD_DRP"/>
</dbReference>
<dbReference type="InterPro" id="IPR002182">
    <property type="entry name" value="NB-ARC"/>
</dbReference>
<protein>
    <recommendedName>
        <fullName evidence="8">NB-ARC domain-containing protein</fullName>
    </recommendedName>
</protein>
<dbReference type="SUPFAM" id="SSF52540">
    <property type="entry name" value="P-loop containing nucleoside triphosphate hydrolases"/>
    <property type="match status" value="1"/>
</dbReference>
<feature type="domain" description="NB-ARC" evidence="3">
    <location>
        <begin position="32"/>
        <end position="184"/>
    </location>
</feature>
<feature type="domain" description="Disease resistance R13L4/SHOC-2-like LRR" evidence="5">
    <location>
        <begin position="384"/>
        <end position="636"/>
    </location>
</feature>
<dbReference type="InterPro" id="IPR042197">
    <property type="entry name" value="Apaf_helical"/>
</dbReference>
<dbReference type="InterPro" id="IPR032675">
    <property type="entry name" value="LRR_dom_sf"/>
</dbReference>
<dbReference type="Pfam" id="PF23598">
    <property type="entry name" value="LRR_14"/>
    <property type="match status" value="1"/>
</dbReference>
<dbReference type="SUPFAM" id="SSF52047">
    <property type="entry name" value="RNI-like"/>
    <property type="match status" value="1"/>
</dbReference>
<feature type="domain" description="Disease resistance protein winged helix" evidence="4">
    <location>
        <begin position="274"/>
        <end position="342"/>
    </location>
</feature>
<dbReference type="Proteomes" id="UP000636709">
    <property type="component" value="Unassembled WGS sequence"/>
</dbReference>
<dbReference type="OrthoDB" id="693153at2759"/>
<evidence type="ECO:0000259" key="3">
    <source>
        <dbReference type="Pfam" id="PF00931"/>
    </source>
</evidence>
<evidence type="ECO:0000313" key="7">
    <source>
        <dbReference type="Proteomes" id="UP000636709"/>
    </source>
</evidence>
<comment type="caution">
    <text evidence="6">The sequence shown here is derived from an EMBL/GenBank/DDBJ whole genome shotgun (WGS) entry which is preliminary data.</text>
</comment>
<gene>
    <name evidence="6" type="ORF">HU200_053779</name>
</gene>
<dbReference type="GO" id="GO:0043531">
    <property type="term" value="F:ADP binding"/>
    <property type="evidence" value="ECO:0007669"/>
    <property type="project" value="InterPro"/>
</dbReference>
<dbReference type="PANTHER" id="PTHR23155">
    <property type="entry name" value="DISEASE RESISTANCE PROTEIN RP"/>
    <property type="match status" value="1"/>
</dbReference>
<evidence type="ECO:0008006" key="8">
    <source>
        <dbReference type="Google" id="ProtNLM"/>
    </source>
</evidence>
<dbReference type="Gene3D" id="3.80.10.10">
    <property type="entry name" value="Ribonuclease Inhibitor"/>
    <property type="match status" value="1"/>
</dbReference>
<dbReference type="PANTHER" id="PTHR23155:SF1135">
    <property type="entry name" value="OS08G0246300 PROTEIN"/>
    <property type="match status" value="1"/>
</dbReference>
<dbReference type="Pfam" id="PF23559">
    <property type="entry name" value="WHD_DRP"/>
    <property type="match status" value="1"/>
</dbReference>
<dbReference type="InterPro" id="IPR027417">
    <property type="entry name" value="P-loop_NTPase"/>
</dbReference>
<keyword evidence="2" id="KW-0611">Plant defense</keyword>
<evidence type="ECO:0000313" key="6">
    <source>
        <dbReference type="EMBL" id="KAF8666071.1"/>
    </source>
</evidence>
<dbReference type="Pfam" id="PF00931">
    <property type="entry name" value="NB-ARC"/>
    <property type="match status" value="1"/>
</dbReference>
<sequence>MEVASTPKDHSLVGRESQIDEFYREYLIKARVNNYKVVSVWGTPGVGKSAFVRSLFGSNKVIDQKHFQKYAWVDVSHPFIVRNFFRRLHLELDSDSVHANVNPVEGCRKIILKGEWCLIVIDNIQSTEEWDMIESALLSGTSKTIVVVITTEASIALHCADKAELAFNVKCLESDAAFDVFKQENTIQSKSTVKEICGNHEVYKVITKCGGLPKVIISIACLLTKNPVKWKHIANCLNGQFIYYLENKTELTSLHDLFDWMRSYFHALSDDGSYSIRRRRLVMRWVAEGYFQDSDRNTAGEKGEKLFSDLLELSMIQQSCLTASTQMRIVLYKISSFFHEFIMSRPEEEGHCHPTNRRRGRHLVIEECWDRDKFVFENIDFSRLRSLTVFGKWESFLVSSNMKVLRVLDLEDASGVTNKDVEKILKLLCRLKFLSLRGCSEVTCLPSSLGDLRQLQILDVKGTSIAFLPKSITNLKRLQYIRSGSATPAEGPSPSCSFTSWLPSLCGACQTIGVEVPTGIEKLKAIHTLSVLNAGMCRGKTILKELQKLTQLHKLGVCGVNKKNCKEFCAAISCHVHLESLSVWLSKGSQDCLDDILPPLEKVLDKTQSLKLYGIVETVPAWIRDLPRLTKLELRCYFKVKILEIACSSKFTVFFGSEAMQNLELLTARCYSGSTLMFSEINKLSKLKLKEVRLLGSYDDKFIEDMDNQLKAHPRKPSLKLDRKF</sequence>
<name>A0A835ALM9_9POAL</name>
<dbReference type="InterPro" id="IPR055414">
    <property type="entry name" value="LRR_R13L4/SHOC2-like"/>
</dbReference>
<dbReference type="Gene3D" id="1.10.8.430">
    <property type="entry name" value="Helical domain of apoptotic protease-activating factors"/>
    <property type="match status" value="1"/>
</dbReference>